<dbReference type="Pfam" id="PF06762">
    <property type="entry name" value="LMF1"/>
    <property type="match status" value="1"/>
</dbReference>
<name>T1KS50_TETUR</name>
<evidence type="ECO:0000256" key="7">
    <source>
        <dbReference type="ARBA" id="ARBA00023180"/>
    </source>
</evidence>
<dbReference type="PANTHER" id="PTHR14463:SF5">
    <property type="entry name" value="LIPASE MATURATION FACTOR 2"/>
    <property type="match status" value="1"/>
</dbReference>
<feature type="transmembrane region" description="Helical" evidence="8">
    <location>
        <begin position="222"/>
        <end position="244"/>
    </location>
</feature>
<dbReference type="AlphaFoldDB" id="T1KS50"/>
<keyword evidence="6 8" id="KW-0472">Membrane</keyword>
<feature type="transmembrane region" description="Helical" evidence="8">
    <location>
        <begin position="110"/>
        <end position="126"/>
    </location>
</feature>
<keyword evidence="4 8" id="KW-0256">Endoplasmic reticulum</keyword>
<dbReference type="EMBL" id="CAEY01000422">
    <property type="status" value="NOT_ANNOTATED_CDS"/>
    <property type="molecule type" value="Genomic_DNA"/>
</dbReference>
<dbReference type="EnsemblMetazoa" id="tetur19g01850.1">
    <property type="protein sequence ID" value="tetur19g01850.1"/>
    <property type="gene ID" value="tetur19g01850"/>
</dbReference>
<feature type="transmembrane region" description="Helical" evidence="8">
    <location>
        <begin position="132"/>
        <end position="153"/>
    </location>
</feature>
<dbReference type="eggNOG" id="ENOG502QTN6">
    <property type="taxonomic scope" value="Eukaryota"/>
</dbReference>
<evidence type="ECO:0000256" key="4">
    <source>
        <dbReference type="ARBA" id="ARBA00022824"/>
    </source>
</evidence>
<dbReference type="TCDB" id="9.B.365.5.1">
    <property type="family name" value="the putative 4 - 5 tms doxd (doxd) superfamily"/>
</dbReference>
<feature type="transmembrane region" description="Helical" evidence="8">
    <location>
        <begin position="165"/>
        <end position="184"/>
    </location>
</feature>
<reference evidence="12" key="1">
    <citation type="submission" date="2011-08" db="EMBL/GenBank/DDBJ databases">
        <authorList>
            <person name="Rombauts S."/>
        </authorList>
    </citation>
    <scope>NUCLEOTIDE SEQUENCE</scope>
    <source>
        <strain evidence="12">London</strain>
    </source>
</reference>
<comment type="function">
    <text evidence="8">Involved in the maturation of specific proteins in the endoplasmic reticulum.</text>
</comment>
<dbReference type="GO" id="GO:0051604">
    <property type="term" value="P:protein maturation"/>
    <property type="evidence" value="ECO:0007669"/>
    <property type="project" value="InterPro"/>
</dbReference>
<feature type="domain" description="Lipase maturation factor 1/2 N-terminal" evidence="9">
    <location>
        <begin position="132"/>
        <end position="289"/>
    </location>
</feature>
<keyword evidence="3 8" id="KW-0812">Transmembrane</keyword>
<evidence type="ECO:0000256" key="5">
    <source>
        <dbReference type="ARBA" id="ARBA00022989"/>
    </source>
</evidence>
<feature type="transmembrane region" description="Helical" evidence="8">
    <location>
        <begin position="388"/>
        <end position="410"/>
    </location>
</feature>
<dbReference type="Pfam" id="PF25179">
    <property type="entry name" value="LMF1_C"/>
    <property type="match status" value="1"/>
</dbReference>
<accession>T1KS50</accession>
<evidence type="ECO:0000259" key="10">
    <source>
        <dbReference type="Pfam" id="PF25179"/>
    </source>
</evidence>
<evidence type="ECO:0000259" key="9">
    <source>
        <dbReference type="Pfam" id="PF06762"/>
    </source>
</evidence>
<dbReference type="PANTHER" id="PTHR14463">
    <property type="entry name" value="LIPASE MATURATION FACTOR"/>
    <property type="match status" value="1"/>
</dbReference>
<reference evidence="11" key="2">
    <citation type="submission" date="2015-06" db="UniProtKB">
        <authorList>
            <consortium name="EnsemblMetazoa"/>
        </authorList>
    </citation>
    <scope>IDENTIFICATION</scope>
</reference>
<dbReference type="InterPro" id="IPR057434">
    <property type="entry name" value="LMF1/2_N"/>
</dbReference>
<evidence type="ECO:0000256" key="2">
    <source>
        <dbReference type="ARBA" id="ARBA00005512"/>
    </source>
</evidence>
<dbReference type="InterPro" id="IPR009613">
    <property type="entry name" value="LMF"/>
</dbReference>
<evidence type="ECO:0000256" key="8">
    <source>
        <dbReference type="RuleBase" id="RU361229"/>
    </source>
</evidence>
<dbReference type="GO" id="GO:0005789">
    <property type="term" value="C:endoplasmic reticulum membrane"/>
    <property type="evidence" value="ECO:0007669"/>
    <property type="project" value="UniProtKB-SubCell"/>
</dbReference>
<evidence type="ECO:0000313" key="11">
    <source>
        <dbReference type="EnsemblMetazoa" id="tetur19g01850.1"/>
    </source>
</evidence>
<dbReference type="Proteomes" id="UP000015104">
    <property type="component" value="Unassembled WGS sequence"/>
</dbReference>
<evidence type="ECO:0000256" key="3">
    <source>
        <dbReference type="ARBA" id="ARBA00022692"/>
    </source>
</evidence>
<gene>
    <name evidence="11" type="primary">107366742</name>
</gene>
<proteinExistence type="inferred from homology"/>
<feature type="transmembrane region" description="Helical" evidence="8">
    <location>
        <begin position="310"/>
        <end position="331"/>
    </location>
</feature>
<dbReference type="OrthoDB" id="434126at2759"/>
<evidence type="ECO:0000256" key="6">
    <source>
        <dbReference type="ARBA" id="ARBA00023136"/>
    </source>
</evidence>
<organism evidence="11 12">
    <name type="scientific">Tetranychus urticae</name>
    <name type="common">Two-spotted spider mite</name>
    <dbReference type="NCBI Taxonomy" id="32264"/>
    <lineage>
        <taxon>Eukaryota</taxon>
        <taxon>Metazoa</taxon>
        <taxon>Ecdysozoa</taxon>
        <taxon>Arthropoda</taxon>
        <taxon>Chelicerata</taxon>
        <taxon>Arachnida</taxon>
        <taxon>Acari</taxon>
        <taxon>Acariformes</taxon>
        <taxon>Trombidiformes</taxon>
        <taxon>Prostigmata</taxon>
        <taxon>Eleutherengona</taxon>
        <taxon>Raphignathae</taxon>
        <taxon>Tetranychoidea</taxon>
        <taxon>Tetranychidae</taxon>
        <taxon>Tetranychus</taxon>
    </lineage>
</organism>
<feature type="transmembrane region" description="Helical" evidence="8">
    <location>
        <begin position="85"/>
        <end position="103"/>
    </location>
</feature>
<evidence type="ECO:0000256" key="1">
    <source>
        <dbReference type="ARBA" id="ARBA00004477"/>
    </source>
</evidence>
<feature type="transmembrane region" description="Helical" evidence="8">
    <location>
        <begin position="12"/>
        <end position="33"/>
    </location>
</feature>
<comment type="subcellular location">
    <subcellularLocation>
        <location evidence="1 8">Endoplasmic reticulum membrane</location>
        <topology evidence="1 8">Multi-pass membrane protein</topology>
    </subcellularLocation>
</comment>
<dbReference type="HOGENOM" id="CLU_020557_1_0_1"/>
<dbReference type="KEGG" id="tut:107366742"/>
<sequence length="644" mass="74182">MGRRDKAFGVILTRDVFLSGMGFIYLFAFASLYHQLPGLIGDKGILPVHSYAQLDKRGLSVLDEVLESKPSLVWLAPKLGLNFDLMLDLVALSGIIVSSFVIISSKAKNPLLFGLLYILYFSLYQVGQEFLWFQWDILLLEAGFLCIIIAPFSNSFNHSPSRDPITLWLVKWLLFRLMFSSGIVKLTSKCPTWWGLTALNYHFESQCLPTPFSWYAHHLPSWLLRLGVVGTYVVEIIIPFFFFGPAVLRRISFWAQVIFQFCIILTGNYNFFNLLTIVLCIPLLQDADFPRFLRRSHRVPPARRNSSDTIIASFGIGFILYETVKLFNLHIEKDRTLSSKVNFQEPELKYFIGKALHASITVGLISLGLVFIRSVYRAFKHGSYFARFGRIVAVILYSLAAFLIFAISLIPFTGQLDKSVYTKISPVIHQWHHNSNPLIITNSYGLFRQMTGVGGRPELIIEASNDLETGWKEYNFLYKPGKLNEAPKFLIPHQPRLDWQMWFAALNDYENNPWLLSLVYRLLNNEKAVLDLIDNKSLPYSQGPKHIRVKQYLYHYTNSFERRKTGAWWKRDFKKVYLPPVDKESVLRYLKTAGINLNQQNPLKVTNTQYSWVLPLIRSLVNQVSPNVFIYTFAACLLSIKLIY</sequence>
<evidence type="ECO:0000313" key="12">
    <source>
        <dbReference type="Proteomes" id="UP000015104"/>
    </source>
</evidence>
<comment type="similarity">
    <text evidence="2 8">Belongs to the lipase maturation factor family.</text>
</comment>
<protein>
    <recommendedName>
        <fullName evidence="8">Lipase maturation factor</fullName>
    </recommendedName>
</protein>
<feature type="transmembrane region" description="Helical" evidence="8">
    <location>
        <begin position="351"/>
        <end position="376"/>
    </location>
</feature>
<feature type="domain" description="Lipase maturation factor 1/2 C-terminal" evidence="10">
    <location>
        <begin position="440"/>
        <end position="579"/>
    </location>
</feature>
<keyword evidence="12" id="KW-1185">Reference proteome</keyword>
<keyword evidence="7" id="KW-0325">Glycoprotein</keyword>
<keyword evidence="5 8" id="KW-1133">Transmembrane helix</keyword>
<dbReference type="InterPro" id="IPR057433">
    <property type="entry name" value="LMF1/2_C"/>
</dbReference>
<dbReference type="OMA" id="HYTPWSQ"/>
<dbReference type="STRING" id="32264.T1KS50"/>